<comment type="similarity">
    <text evidence="2">Belongs to the ABC-4 integral membrane protein family. LolC/E subfamily.</text>
</comment>
<dbReference type="InterPro" id="IPR025857">
    <property type="entry name" value="MacB_PCD"/>
</dbReference>
<dbReference type="EMBL" id="CP022957">
    <property type="protein sequence ID" value="ASV31539.1"/>
    <property type="molecule type" value="Genomic_DNA"/>
</dbReference>
<dbReference type="KEGG" id="marb:CJ263_15690"/>
<evidence type="ECO:0000256" key="1">
    <source>
        <dbReference type="ARBA" id="ARBA00004651"/>
    </source>
</evidence>
<keyword evidence="6" id="KW-0472">Membrane</keyword>
<evidence type="ECO:0000256" key="3">
    <source>
        <dbReference type="ARBA" id="ARBA00022475"/>
    </source>
</evidence>
<dbReference type="PANTHER" id="PTHR30489:SF0">
    <property type="entry name" value="LIPOPROTEIN-RELEASING SYSTEM TRANSMEMBRANE PROTEIN LOLE"/>
    <property type="match status" value="1"/>
</dbReference>
<feature type="domain" description="MacB-like periplasmic core" evidence="8">
    <location>
        <begin position="17"/>
        <end position="234"/>
    </location>
</feature>
<dbReference type="RefSeq" id="WP_094998141.1">
    <property type="nucleotide sequence ID" value="NZ_BMJL01000013.1"/>
</dbReference>
<evidence type="ECO:0000259" key="8">
    <source>
        <dbReference type="Pfam" id="PF12704"/>
    </source>
</evidence>
<keyword evidence="5" id="KW-1133">Transmembrane helix</keyword>
<evidence type="ECO:0000256" key="5">
    <source>
        <dbReference type="ARBA" id="ARBA00022989"/>
    </source>
</evidence>
<reference evidence="9 10" key="1">
    <citation type="submission" date="2017-08" db="EMBL/GenBank/DDBJ databases">
        <title>The complete genome sequence of Maribacter sp. B1, isolated from deep-sea sediment.</title>
        <authorList>
            <person name="Wu Y.-H."/>
            <person name="Cheng H."/>
            <person name="Xu X.-W."/>
        </authorList>
    </citation>
    <scope>NUCLEOTIDE SEQUENCE [LARGE SCALE GENOMIC DNA]</scope>
    <source>
        <strain evidence="9 10">B1</strain>
    </source>
</reference>
<keyword evidence="10" id="KW-1185">Reference proteome</keyword>
<dbReference type="InterPro" id="IPR051447">
    <property type="entry name" value="Lipoprotein-release_system"/>
</dbReference>
<name>A0A223V9I4_9FLAO</name>
<evidence type="ECO:0000256" key="6">
    <source>
        <dbReference type="ARBA" id="ARBA00023136"/>
    </source>
</evidence>
<sequence length="403" mass="45176">MILKIAWRNIWRNKKRSLITVASILIAIFLSLIMRSMQLGTYKGMIDNVVGSYTGYIQLHHKGYWDNRSIDNSIIVTSNLINQLSNTEGVETILPRLENYGLLSFGDLTKVISLNGVDFKKEQKLQDINSKLITGFLPQNPKDIIIGKGVASYFKVETNDTLVFVGQGYHGMLAADKFHISGIIDLKNPALNKVTAMMSLEDAQNLFSASGIVTSLVVDKNDNVQLKSLQKAISSKLDSNYEVMNWQQMMPELQQTILADSVGGLLMIAILYMILIFGIFGTVLMMTQERKYEFGVLVSIGMKKGKLMFMVFIETIILSLLGVIMGVLLAYPIMLWKHYDPLVLPGTQAEMMENFGFTAEIPFYIQPDLPLVHASLIFIIALLVSLYPILIIKKLNPLHAMRG</sequence>
<dbReference type="OrthoDB" id="9784014at2"/>
<dbReference type="PANTHER" id="PTHR30489">
    <property type="entry name" value="LIPOPROTEIN-RELEASING SYSTEM TRANSMEMBRANE PROTEIN LOLE"/>
    <property type="match status" value="1"/>
</dbReference>
<keyword evidence="4" id="KW-0812">Transmembrane</keyword>
<dbReference type="Proteomes" id="UP000215244">
    <property type="component" value="Chromosome"/>
</dbReference>
<dbReference type="InterPro" id="IPR003838">
    <property type="entry name" value="ABC3_permease_C"/>
</dbReference>
<dbReference type="GO" id="GO:0098797">
    <property type="term" value="C:plasma membrane protein complex"/>
    <property type="evidence" value="ECO:0007669"/>
    <property type="project" value="TreeGrafter"/>
</dbReference>
<dbReference type="Pfam" id="PF12704">
    <property type="entry name" value="MacB_PCD"/>
    <property type="match status" value="1"/>
</dbReference>
<gene>
    <name evidence="9" type="ORF">CJ263_15690</name>
</gene>
<evidence type="ECO:0000256" key="2">
    <source>
        <dbReference type="ARBA" id="ARBA00005236"/>
    </source>
</evidence>
<evidence type="ECO:0000313" key="10">
    <source>
        <dbReference type="Proteomes" id="UP000215244"/>
    </source>
</evidence>
<comment type="subcellular location">
    <subcellularLocation>
        <location evidence="1">Cell membrane</location>
        <topology evidence="1">Multi-pass membrane protein</topology>
    </subcellularLocation>
</comment>
<dbReference type="Pfam" id="PF02687">
    <property type="entry name" value="FtsX"/>
    <property type="match status" value="1"/>
</dbReference>
<evidence type="ECO:0000313" key="9">
    <source>
        <dbReference type="EMBL" id="ASV31539.1"/>
    </source>
</evidence>
<dbReference type="AlphaFoldDB" id="A0A223V9I4"/>
<proteinExistence type="inferred from homology"/>
<keyword evidence="3" id="KW-1003">Cell membrane</keyword>
<dbReference type="GO" id="GO:0044874">
    <property type="term" value="P:lipoprotein localization to outer membrane"/>
    <property type="evidence" value="ECO:0007669"/>
    <property type="project" value="TreeGrafter"/>
</dbReference>
<protein>
    <submittedName>
        <fullName evidence="9">Uncharacterized protein</fullName>
    </submittedName>
</protein>
<evidence type="ECO:0000256" key="4">
    <source>
        <dbReference type="ARBA" id="ARBA00022692"/>
    </source>
</evidence>
<accession>A0A223V9I4</accession>
<feature type="domain" description="ABC3 transporter permease C-terminal" evidence="7">
    <location>
        <begin position="266"/>
        <end position="397"/>
    </location>
</feature>
<evidence type="ECO:0000259" key="7">
    <source>
        <dbReference type="Pfam" id="PF02687"/>
    </source>
</evidence>
<organism evidence="9 10">
    <name type="scientific">Maribacter cobaltidurans</name>
    <dbReference type="NCBI Taxonomy" id="1178778"/>
    <lineage>
        <taxon>Bacteria</taxon>
        <taxon>Pseudomonadati</taxon>
        <taxon>Bacteroidota</taxon>
        <taxon>Flavobacteriia</taxon>
        <taxon>Flavobacteriales</taxon>
        <taxon>Flavobacteriaceae</taxon>
        <taxon>Maribacter</taxon>
    </lineage>
</organism>